<dbReference type="GO" id="GO:0020037">
    <property type="term" value="F:heme binding"/>
    <property type="evidence" value="ECO:0007669"/>
    <property type="project" value="InterPro"/>
</dbReference>
<gene>
    <name evidence="1" type="ORF">PTTT1_LOCUS31439</name>
</gene>
<dbReference type="EMBL" id="OU594962">
    <property type="protein sequence ID" value="CAG9286166.1"/>
    <property type="molecule type" value="Genomic_DNA"/>
</dbReference>
<accession>A0A8J9X6G4</accession>
<reference evidence="1" key="1">
    <citation type="submission" date="2022-02" db="EMBL/GenBank/DDBJ databases">
        <authorList>
            <person name="Giguere J D."/>
        </authorList>
    </citation>
    <scope>NUCLEOTIDE SEQUENCE</scope>
    <source>
        <strain evidence="1">CCAP 1055/1</strain>
    </source>
</reference>
<proteinExistence type="predicted"/>
<dbReference type="CDD" id="cd00454">
    <property type="entry name" value="TrHb1_N"/>
    <property type="match status" value="1"/>
</dbReference>
<dbReference type="InterPro" id="IPR009050">
    <property type="entry name" value="Globin-like_sf"/>
</dbReference>
<dbReference type="Gene3D" id="1.10.490.10">
    <property type="entry name" value="Globins"/>
    <property type="match status" value="1"/>
</dbReference>
<dbReference type="GO" id="GO:0019825">
    <property type="term" value="F:oxygen binding"/>
    <property type="evidence" value="ECO:0007669"/>
    <property type="project" value="InterPro"/>
</dbReference>
<name>A0A8J9X6G4_PHATR</name>
<organism evidence="1">
    <name type="scientific">Phaeodactylum tricornutum</name>
    <name type="common">Diatom</name>
    <dbReference type="NCBI Taxonomy" id="2850"/>
    <lineage>
        <taxon>Eukaryota</taxon>
        <taxon>Sar</taxon>
        <taxon>Stramenopiles</taxon>
        <taxon>Ochrophyta</taxon>
        <taxon>Bacillariophyta</taxon>
        <taxon>Bacillariophyceae</taxon>
        <taxon>Bacillariophycidae</taxon>
        <taxon>Naviculales</taxon>
        <taxon>Phaeodactylaceae</taxon>
        <taxon>Phaeodactylum</taxon>
    </lineage>
</organism>
<dbReference type="Proteomes" id="UP000836788">
    <property type="component" value="Chromosome 21"/>
</dbReference>
<sequence>MPKESPLIDRLGGTPVLKRTLDVRYERVLRDSLLAPFFKGTKMSSLRLHQLKFLRYFLSDGRMTVDVTDVMLEKHMSMFEERGLSAVHFDRFVTLFVDSLKACGVRSQGLLDETHEIMAPLRQIFVIGAQEYGGSVKSQEDAETSKEHKRKGLRRLLGLGKQKG</sequence>
<dbReference type="SUPFAM" id="SSF46458">
    <property type="entry name" value="Globin-like"/>
    <property type="match status" value="1"/>
</dbReference>
<protein>
    <submittedName>
        <fullName evidence="1">Uncharacterized protein</fullName>
    </submittedName>
</protein>
<dbReference type="InterPro" id="IPR012292">
    <property type="entry name" value="Globin/Proto"/>
</dbReference>
<evidence type="ECO:0000313" key="1">
    <source>
        <dbReference type="EMBL" id="CAG9286166.1"/>
    </source>
</evidence>
<dbReference type="AlphaFoldDB" id="A0A8J9X6G4"/>